<reference evidence="1" key="2">
    <citation type="submission" date="2023-02" db="EMBL/GenBank/DDBJ databases">
        <authorList>
            <person name="Swenson N.G."/>
            <person name="Wegrzyn J.L."/>
            <person name="Mcevoy S.L."/>
        </authorList>
    </citation>
    <scope>NUCLEOTIDE SEQUENCE</scope>
    <source>
        <strain evidence="1">91603</strain>
        <tissue evidence="1">Leaf</tissue>
    </source>
</reference>
<reference evidence="1" key="1">
    <citation type="journal article" date="2022" name="Plant J.">
        <title>Strategies of tolerance reflected in two North American maple genomes.</title>
        <authorList>
            <person name="McEvoy S.L."/>
            <person name="Sezen U.U."/>
            <person name="Trouern-Trend A."/>
            <person name="McMahon S.M."/>
            <person name="Schaberg P.G."/>
            <person name="Yang J."/>
            <person name="Wegrzyn J.L."/>
            <person name="Swenson N.G."/>
        </authorList>
    </citation>
    <scope>NUCLEOTIDE SEQUENCE</scope>
    <source>
        <strain evidence="1">91603</strain>
    </source>
</reference>
<protein>
    <submittedName>
        <fullName evidence="1">Uncharacterized protein</fullName>
    </submittedName>
</protein>
<accession>A0AAD5IHR3</accession>
<evidence type="ECO:0000313" key="2">
    <source>
        <dbReference type="Proteomes" id="UP001064489"/>
    </source>
</evidence>
<keyword evidence="2" id="KW-1185">Reference proteome</keyword>
<name>A0AAD5IHR3_ACENE</name>
<evidence type="ECO:0000313" key="1">
    <source>
        <dbReference type="EMBL" id="KAI9165145.1"/>
    </source>
</evidence>
<gene>
    <name evidence="1" type="ORF">LWI28_008567</name>
</gene>
<dbReference type="EMBL" id="JAJSOW010000105">
    <property type="protein sequence ID" value="KAI9165145.1"/>
    <property type="molecule type" value="Genomic_DNA"/>
</dbReference>
<dbReference type="AlphaFoldDB" id="A0AAD5IHR3"/>
<proteinExistence type="predicted"/>
<dbReference type="Proteomes" id="UP001064489">
    <property type="component" value="Chromosome 10"/>
</dbReference>
<sequence length="350" mass="39060">MSRLKCCGWINRGTEAIEIHSMCRYILCAVVEVSRLTKGGSRRPRQSTTAVVRLHVKDQNAAVLLGAYKYPTFHFRSSPRVPKMGYSAEIVVGYPIDLVTEYLSDAVAGYPIELRDRILSRTLCWNILRVIGMAGLCWCYSETEEVPPNLNTAVLSRLESEFYFYLKDFPTRLSAIWLGIIAEKEILIRYAEKTLAFPFSPLLISDLSSFLFPSLMVSPSKLPTPSPGLLPISSELRPDLPHSPDSLDDLLEGGPEACFLILKGKRESRREESVYLTDEEDTEIIGKVEEEAGGAPVVTLTRVHTGSFASFHNGRIIHDSVCTVETLAKLLEEYRTLDDIDLSLPSLSGI</sequence>
<organism evidence="1 2">
    <name type="scientific">Acer negundo</name>
    <name type="common">Box elder</name>
    <dbReference type="NCBI Taxonomy" id="4023"/>
    <lineage>
        <taxon>Eukaryota</taxon>
        <taxon>Viridiplantae</taxon>
        <taxon>Streptophyta</taxon>
        <taxon>Embryophyta</taxon>
        <taxon>Tracheophyta</taxon>
        <taxon>Spermatophyta</taxon>
        <taxon>Magnoliopsida</taxon>
        <taxon>eudicotyledons</taxon>
        <taxon>Gunneridae</taxon>
        <taxon>Pentapetalae</taxon>
        <taxon>rosids</taxon>
        <taxon>malvids</taxon>
        <taxon>Sapindales</taxon>
        <taxon>Sapindaceae</taxon>
        <taxon>Hippocastanoideae</taxon>
        <taxon>Acereae</taxon>
        <taxon>Acer</taxon>
    </lineage>
</organism>
<comment type="caution">
    <text evidence="1">The sequence shown here is derived from an EMBL/GenBank/DDBJ whole genome shotgun (WGS) entry which is preliminary data.</text>
</comment>